<gene>
    <name evidence="1" type="ORF">chiPu_0026019</name>
</gene>
<name>A0A401TI55_CHIPU</name>
<dbReference type="AlphaFoldDB" id="A0A401TI55"/>
<organism evidence="1 2">
    <name type="scientific">Chiloscyllium punctatum</name>
    <name type="common">Brownbanded bambooshark</name>
    <name type="synonym">Hemiscyllium punctatum</name>
    <dbReference type="NCBI Taxonomy" id="137246"/>
    <lineage>
        <taxon>Eukaryota</taxon>
        <taxon>Metazoa</taxon>
        <taxon>Chordata</taxon>
        <taxon>Craniata</taxon>
        <taxon>Vertebrata</taxon>
        <taxon>Chondrichthyes</taxon>
        <taxon>Elasmobranchii</taxon>
        <taxon>Galeomorphii</taxon>
        <taxon>Galeoidea</taxon>
        <taxon>Orectolobiformes</taxon>
        <taxon>Hemiscylliidae</taxon>
        <taxon>Chiloscyllium</taxon>
    </lineage>
</organism>
<dbReference type="Proteomes" id="UP000287033">
    <property type="component" value="Unassembled WGS sequence"/>
</dbReference>
<keyword evidence="2" id="KW-1185">Reference proteome</keyword>
<dbReference type="OrthoDB" id="10251424at2759"/>
<proteinExistence type="predicted"/>
<dbReference type="STRING" id="137246.A0A401TI55"/>
<comment type="caution">
    <text evidence="1">The sequence shown here is derived from an EMBL/GenBank/DDBJ whole genome shotgun (WGS) entry which is preliminary data.</text>
</comment>
<evidence type="ECO:0000313" key="2">
    <source>
        <dbReference type="Proteomes" id="UP000287033"/>
    </source>
</evidence>
<protein>
    <submittedName>
        <fullName evidence="1">Uncharacterized protein</fullName>
    </submittedName>
</protein>
<sequence>MGYCCIARDCRTDGPSLTEGINQRRDWRGIKFLGAGGTTPTCADIGRQILSYGRRISLAEWNARIDVCID</sequence>
<dbReference type="EMBL" id="BEZZ01070697">
    <property type="protein sequence ID" value="GCC42341.1"/>
    <property type="molecule type" value="Genomic_DNA"/>
</dbReference>
<reference evidence="1 2" key="1">
    <citation type="journal article" date="2018" name="Nat. Ecol. Evol.">
        <title>Shark genomes provide insights into elasmobranch evolution and the origin of vertebrates.</title>
        <authorList>
            <person name="Hara Y"/>
            <person name="Yamaguchi K"/>
            <person name="Onimaru K"/>
            <person name="Kadota M"/>
            <person name="Koyanagi M"/>
            <person name="Keeley SD"/>
            <person name="Tatsumi K"/>
            <person name="Tanaka K"/>
            <person name="Motone F"/>
            <person name="Kageyama Y"/>
            <person name="Nozu R"/>
            <person name="Adachi N"/>
            <person name="Nishimura O"/>
            <person name="Nakagawa R"/>
            <person name="Tanegashima C"/>
            <person name="Kiyatake I"/>
            <person name="Matsumoto R"/>
            <person name="Murakumo K"/>
            <person name="Nishida K"/>
            <person name="Terakita A"/>
            <person name="Kuratani S"/>
            <person name="Sato K"/>
            <person name="Hyodo S Kuraku.S."/>
        </authorList>
    </citation>
    <scope>NUCLEOTIDE SEQUENCE [LARGE SCALE GENOMIC DNA]</scope>
</reference>
<evidence type="ECO:0000313" key="1">
    <source>
        <dbReference type="EMBL" id="GCC42341.1"/>
    </source>
</evidence>
<accession>A0A401TI55</accession>